<evidence type="ECO:0000313" key="2">
    <source>
        <dbReference type="EMBL" id="MFC4134420.1"/>
    </source>
</evidence>
<dbReference type="Proteomes" id="UP001595816">
    <property type="component" value="Unassembled WGS sequence"/>
</dbReference>
<evidence type="ECO:0000256" key="1">
    <source>
        <dbReference type="SAM" id="MobiDB-lite"/>
    </source>
</evidence>
<proteinExistence type="predicted"/>
<dbReference type="RefSeq" id="WP_253761424.1">
    <property type="nucleotide sequence ID" value="NZ_JAMZDZ010000001.1"/>
</dbReference>
<sequence length="427" mass="47613">MPTESEAQAAQRRALLAPVARLCLEAGVPVRMGRLEHPGEASVVALTCAAPDGTWDAALTVVRARPVPDQYHDWNGRWGRDAREGYDLGSPGTLVFELQITEEDDGAGERLREPLEVRTAGPAPRPVVVFELLDGERAAADALILWWRRPALFHTTPPGPHAKAARRRERAQADRLKTRQAPPVRLMALPEAAEPIAARLDARALCANFPRAHDGRFHRSAVVALTPVGGTPSHRRGPWLTARRVGDGLTVSVDELIGGNQEHRWDLTPWLWNRSYARTSRRNRWQVSQPERVRPVVEALRAGDVRRALQMTGVTADEQVTRLLAGTPTRTFRAEYAERWVNRLYEQLADSAPWRFANAYEAWQAEADRSRTDRPVTLFGLKGLNQARKPKIALTMSGDQPMLCLVFTAGNLVLPRSLWTLPADFPE</sequence>
<gene>
    <name evidence="2" type="ORF">ACFOZ4_27730</name>
</gene>
<keyword evidence="3" id="KW-1185">Reference proteome</keyword>
<reference evidence="3" key="1">
    <citation type="journal article" date="2019" name="Int. J. Syst. Evol. Microbiol.">
        <title>The Global Catalogue of Microorganisms (GCM) 10K type strain sequencing project: providing services to taxonomists for standard genome sequencing and annotation.</title>
        <authorList>
            <consortium name="The Broad Institute Genomics Platform"/>
            <consortium name="The Broad Institute Genome Sequencing Center for Infectious Disease"/>
            <person name="Wu L."/>
            <person name="Ma J."/>
        </authorList>
    </citation>
    <scope>NUCLEOTIDE SEQUENCE [LARGE SCALE GENOMIC DNA]</scope>
    <source>
        <strain evidence="3">CGMCC 4.7289</strain>
    </source>
</reference>
<accession>A0ABV8LVW5</accession>
<dbReference type="EMBL" id="JBHSAY010000015">
    <property type="protein sequence ID" value="MFC4134420.1"/>
    <property type="molecule type" value="Genomic_DNA"/>
</dbReference>
<organism evidence="2 3">
    <name type="scientific">Hamadaea flava</name>
    <dbReference type="NCBI Taxonomy" id="1742688"/>
    <lineage>
        <taxon>Bacteria</taxon>
        <taxon>Bacillati</taxon>
        <taxon>Actinomycetota</taxon>
        <taxon>Actinomycetes</taxon>
        <taxon>Micromonosporales</taxon>
        <taxon>Micromonosporaceae</taxon>
        <taxon>Hamadaea</taxon>
    </lineage>
</organism>
<evidence type="ECO:0000313" key="3">
    <source>
        <dbReference type="Proteomes" id="UP001595816"/>
    </source>
</evidence>
<name>A0ABV8LVW5_9ACTN</name>
<protein>
    <submittedName>
        <fullName evidence="2">Uncharacterized protein</fullName>
    </submittedName>
</protein>
<comment type="caution">
    <text evidence="2">The sequence shown here is derived from an EMBL/GenBank/DDBJ whole genome shotgun (WGS) entry which is preliminary data.</text>
</comment>
<feature type="region of interest" description="Disordered" evidence="1">
    <location>
        <begin position="157"/>
        <end position="177"/>
    </location>
</feature>